<accession>A0A511CVU4</accession>
<dbReference type="RefSeq" id="WP_028929958.1">
    <property type="nucleotide sequence ID" value="NZ_AUII01000007.1"/>
</dbReference>
<dbReference type="STRING" id="1123024.GCA_000423625_02079"/>
<comment type="caution">
    <text evidence="2">The sequence shown here is derived from an EMBL/GenBank/DDBJ whole genome shotgun (WGS) entry which is preliminary data.</text>
</comment>
<feature type="domain" description="Metallo-beta-lactamase" evidence="1">
    <location>
        <begin position="27"/>
        <end position="221"/>
    </location>
</feature>
<dbReference type="PANTHER" id="PTHR43717:SF1">
    <property type="entry name" value="ANAEROBIC NITRIC OXIDE REDUCTASE FLAVORUBREDOXIN"/>
    <property type="match status" value="1"/>
</dbReference>
<evidence type="ECO:0000259" key="1">
    <source>
        <dbReference type="SMART" id="SM00849"/>
    </source>
</evidence>
<dbReference type="Proteomes" id="UP000321328">
    <property type="component" value="Unassembled WGS sequence"/>
</dbReference>
<dbReference type="EMBL" id="BJVI01000003">
    <property type="protein sequence ID" value="GEL16692.1"/>
    <property type="molecule type" value="Genomic_DNA"/>
</dbReference>
<dbReference type="InterPro" id="IPR036866">
    <property type="entry name" value="RibonucZ/Hydroxyglut_hydro"/>
</dbReference>
<name>A0A511CVU4_9PSEU</name>
<dbReference type="SUPFAM" id="SSF56281">
    <property type="entry name" value="Metallo-hydrolase/oxidoreductase"/>
    <property type="match status" value="1"/>
</dbReference>
<dbReference type="OrthoDB" id="3865988at2"/>
<dbReference type="PANTHER" id="PTHR43717">
    <property type="entry name" value="ANAEROBIC NITRIC OXIDE REDUCTASE FLAVORUBREDOXIN"/>
    <property type="match status" value="1"/>
</dbReference>
<gene>
    <name evidence="2" type="ORF">PA7_05290</name>
</gene>
<dbReference type="Gene3D" id="3.60.15.10">
    <property type="entry name" value="Ribonuclease Z/Hydroxyacylglutathione hydrolase-like"/>
    <property type="match status" value="1"/>
</dbReference>
<evidence type="ECO:0000313" key="2">
    <source>
        <dbReference type="EMBL" id="GEL16692.1"/>
    </source>
</evidence>
<reference evidence="2 3" key="1">
    <citation type="submission" date="2019-07" db="EMBL/GenBank/DDBJ databases">
        <title>Whole genome shotgun sequence of Pseudonocardia asaccharolytica NBRC 16224.</title>
        <authorList>
            <person name="Hosoyama A."/>
            <person name="Uohara A."/>
            <person name="Ohji S."/>
            <person name="Ichikawa N."/>
        </authorList>
    </citation>
    <scope>NUCLEOTIDE SEQUENCE [LARGE SCALE GENOMIC DNA]</scope>
    <source>
        <strain evidence="2 3">NBRC 16224</strain>
    </source>
</reference>
<keyword evidence="3" id="KW-1185">Reference proteome</keyword>
<dbReference type="AlphaFoldDB" id="A0A511CVU4"/>
<protein>
    <recommendedName>
        <fullName evidence="1">Metallo-beta-lactamase domain-containing protein</fullName>
    </recommendedName>
</protein>
<proteinExistence type="predicted"/>
<sequence>MDPIYRVGNDVHVLPSSLPIPGIGTLVVNAYVILAREPVLVDTGLAMDGEEFEHALRSIVDPADIRWIWLTHDDADHTGNLERVMSLAPAARLLTHGLGALRMSTWWPVPLDRVSALQPGGRLDVGDRYLRGVRPPLFDNPMTTGLLDERTGAMYTVDTFGAILPSVPESCDDVSEADLVDGIAGWAAFDSPWTQLVDHDRFRAAANEVARLQPTTIFSSHLPSASGRMARQFVEVIASVPARPPFVPPDHAAFASIFAALGAAAPTPPA</sequence>
<evidence type="ECO:0000313" key="3">
    <source>
        <dbReference type="Proteomes" id="UP000321328"/>
    </source>
</evidence>
<dbReference type="InterPro" id="IPR001279">
    <property type="entry name" value="Metallo-B-lactamas"/>
</dbReference>
<dbReference type="Pfam" id="PF00753">
    <property type="entry name" value="Lactamase_B"/>
    <property type="match status" value="1"/>
</dbReference>
<organism evidence="2 3">
    <name type="scientific">Pseudonocardia asaccharolytica DSM 44247 = NBRC 16224</name>
    <dbReference type="NCBI Taxonomy" id="1123024"/>
    <lineage>
        <taxon>Bacteria</taxon>
        <taxon>Bacillati</taxon>
        <taxon>Actinomycetota</taxon>
        <taxon>Actinomycetes</taxon>
        <taxon>Pseudonocardiales</taxon>
        <taxon>Pseudonocardiaceae</taxon>
        <taxon>Pseudonocardia</taxon>
    </lineage>
</organism>
<dbReference type="SMART" id="SM00849">
    <property type="entry name" value="Lactamase_B"/>
    <property type="match status" value="1"/>
</dbReference>